<evidence type="ECO:0000313" key="1">
    <source>
        <dbReference type="EMBL" id="KAJ2980684.1"/>
    </source>
</evidence>
<keyword evidence="2" id="KW-1185">Reference proteome</keyword>
<reference evidence="1" key="1">
    <citation type="submission" date="2022-08" db="EMBL/GenBank/DDBJ databases">
        <title>Genome Sequence of Lecanicillium fungicola.</title>
        <authorList>
            <person name="Buettner E."/>
        </authorList>
    </citation>
    <scope>NUCLEOTIDE SEQUENCE</scope>
    <source>
        <strain evidence="1">Babe33</strain>
    </source>
</reference>
<organism evidence="1 2">
    <name type="scientific">Zarea fungicola</name>
    <dbReference type="NCBI Taxonomy" id="93591"/>
    <lineage>
        <taxon>Eukaryota</taxon>
        <taxon>Fungi</taxon>
        <taxon>Dikarya</taxon>
        <taxon>Ascomycota</taxon>
        <taxon>Pezizomycotina</taxon>
        <taxon>Sordariomycetes</taxon>
        <taxon>Hypocreomycetidae</taxon>
        <taxon>Hypocreales</taxon>
        <taxon>Cordycipitaceae</taxon>
        <taxon>Zarea</taxon>
    </lineage>
</organism>
<dbReference type="EMBL" id="JANJQO010000180">
    <property type="protein sequence ID" value="KAJ2980684.1"/>
    <property type="molecule type" value="Genomic_DNA"/>
</dbReference>
<evidence type="ECO:0000313" key="2">
    <source>
        <dbReference type="Proteomes" id="UP001143910"/>
    </source>
</evidence>
<name>A0ACC1NNM8_9HYPO</name>
<proteinExistence type="predicted"/>
<gene>
    <name evidence="1" type="ORF">NQ176_g2494</name>
</gene>
<comment type="caution">
    <text evidence="1">The sequence shown here is derived from an EMBL/GenBank/DDBJ whole genome shotgun (WGS) entry which is preliminary data.</text>
</comment>
<accession>A0ACC1NNM8</accession>
<sequence length="326" mass="35397">MAIAALRTLATQVPNWQTRLDNLVADITARQADLAKSERSAHHAIPALEETPALAAGSIPRRLPVDNMDTNSDFATSALGQQQTSPRPRTGKPPKAGPVYFDGAMQKFFEELVHFIAVSRNMMRKAKMAARVAQIKKMAEIEIKDDVQDGDDAEAVHALRSASSRRLEPKLSSAAINGSLKAQGGDVFDKLDKSLDTLQSTSELAAFQFLRAASNNKHMQSIEKLLTEVLDTSITELARLEREEPAMVKDADGATARTKRPLSVRKELPAGAKITDAPNKRQNTGQLTPSTSLPSIGHMEVDVTALQNRPPAAPHIVHLQTNIPAQ</sequence>
<protein>
    <submittedName>
        <fullName evidence="1">Uncharacterized protein</fullName>
    </submittedName>
</protein>
<dbReference type="Proteomes" id="UP001143910">
    <property type="component" value="Unassembled WGS sequence"/>
</dbReference>